<evidence type="ECO:0000313" key="2">
    <source>
        <dbReference type="EMBL" id="ERN11408.1"/>
    </source>
</evidence>
<reference evidence="3" key="1">
    <citation type="journal article" date="2013" name="Science">
        <title>The Amborella genome and the evolution of flowering plants.</title>
        <authorList>
            <consortium name="Amborella Genome Project"/>
        </authorList>
    </citation>
    <scope>NUCLEOTIDE SEQUENCE [LARGE SCALE GENOMIC DNA]</scope>
</reference>
<evidence type="ECO:0000256" key="1">
    <source>
        <dbReference type="SAM" id="MobiDB-lite"/>
    </source>
</evidence>
<feature type="region of interest" description="Disordered" evidence="1">
    <location>
        <begin position="43"/>
        <end position="81"/>
    </location>
</feature>
<dbReference type="AlphaFoldDB" id="W1PTM7"/>
<feature type="compositionally biased region" description="Basic and acidic residues" evidence="1">
    <location>
        <begin position="53"/>
        <end position="63"/>
    </location>
</feature>
<sequence>MRSVPTRSLCKLSFAQERPMPISFSWNMMKSYKSHCHLGQVSPPWIRSTSSRDSSHPSNDIKRSQLPRRPATRKLKGNLYAGQNSHGLGHCSTKVLNIVVSGRSMGAGAEVADHWFLGDL</sequence>
<organism evidence="2 3">
    <name type="scientific">Amborella trichopoda</name>
    <dbReference type="NCBI Taxonomy" id="13333"/>
    <lineage>
        <taxon>Eukaryota</taxon>
        <taxon>Viridiplantae</taxon>
        <taxon>Streptophyta</taxon>
        <taxon>Embryophyta</taxon>
        <taxon>Tracheophyta</taxon>
        <taxon>Spermatophyta</taxon>
        <taxon>Magnoliopsida</taxon>
        <taxon>Amborellales</taxon>
        <taxon>Amborellaceae</taxon>
        <taxon>Amborella</taxon>
    </lineage>
</organism>
<dbReference type="Gramene" id="ERN11408">
    <property type="protein sequence ID" value="ERN11408"/>
    <property type="gene ID" value="AMTR_s00022p00021040"/>
</dbReference>
<keyword evidence="3" id="KW-1185">Reference proteome</keyword>
<evidence type="ECO:0000313" key="3">
    <source>
        <dbReference type="Proteomes" id="UP000017836"/>
    </source>
</evidence>
<protein>
    <submittedName>
        <fullName evidence="2">Uncharacterized protein</fullName>
    </submittedName>
</protein>
<name>W1PTM7_AMBTC</name>
<gene>
    <name evidence="2" type="ORF">AMTR_s00022p00021040</name>
</gene>
<proteinExistence type="predicted"/>
<dbReference type="Proteomes" id="UP000017836">
    <property type="component" value="Unassembled WGS sequence"/>
</dbReference>
<accession>W1PTM7</accession>
<dbReference type="HOGENOM" id="CLU_2052773_0_0_1"/>
<dbReference type="EMBL" id="KI392687">
    <property type="protein sequence ID" value="ERN11408.1"/>
    <property type="molecule type" value="Genomic_DNA"/>
</dbReference>